<dbReference type="FunFam" id="3.90.700.10:FF:000002">
    <property type="entry name" value="L-aspartate oxidase"/>
    <property type="match status" value="1"/>
</dbReference>
<dbReference type="GO" id="GO:0008734">
    <property type="term" value="F:L-aspartate oxidase activity"/>
    <property type="evidence" value="ECO:0007669"/>
    <property type="project" value="UniProtKB-UniRule"/>
</dbReference>
<proteinExistence type="inferred from homology"/>
<comment type="catalytic activity">
    <reaction evidence="9">
        <text>L-aspartate + O2 = iminosuccinate + H2O2</text>
        <dbReference type="Rhea" id="RHEA:25876"/>
        <dbReference type="ChEBI" id="CHEBI:15379"/>
        <dbReference type="ChEBI" id="CHEBI:16240"/>
        <dbReference type="ChEBI" id="CHEBI:29991"/>
        <dbReference type="ChEBI" id="CHEBI:77875"/>
        <dbReference type="EC" id="1.4.3.16"/>
    </reaction>
    <physiologicalReaction direction="left-to-right" evidence="9">
        <dbReference type="Rhea" id="RHEA:25877"/>
    </physiologicalReaction>
</comment>
<evidence type="ECO:0000313" key="15">
    <source>
        <dbReference type="Proteomes" id="UP000030960"/>
    </source>
</evidence>
<dbReference type="SUPFAM" id="SSF46977">
    <property type="entry name" value="Succinate dehydrogenase/fumarate reductase flavoprotein C-terminal domain"/>
    <property type="match status" value="1"/>
</dbReference>
<accession>A0A0B3SS84</accession>
<keyword evidence="6 11" id="KW-0662">Pyridine nucleotide biosynthesis</keyword>
<dbReference type="PATRIC" id="fig|1515334.3.peg.1879"/>
<protein>
    <recommendedName>
        <fullName evidence="4 10">L-aspartate oxidase</fullName>
        <ecNumber evidence="4 10">1.4.3.16</ecNumber>
    </recommendedName>
</protein>
<evidence type="ECO:0000256" key="7">
    <source>
        <dbReference type="ARBA" id="ARBA00022827"/>
    </source>
</evidence>
<evidence type="ECO:0000256" key="10">
    <source>
        <dbReference type="NCBIfam" id="TIGR00551"/>
    </source>
</evidence>
<dbReference type="SUPFAM" id="SSF51905">
    <property type="entry name" value="FAD/NAD(P)-binding domain"/>
    <property type="match status" value="1"/>
</dbReference>
<dbReference type="RefSeq" id="WP_043140177.1">
    <property type="nucleotide sequence ID" value="NZ_JSUQ01000007.1"/>
</dbReference>
<dbReference type="Gene3D" id="3.90.700.10">
    <property type="entry name" value="Succinate dehydrogenase/fumarate reductase flavoprotein, catalytic domain"/>
    <property type="match status" value="1"/>
</dbReference>
<evidence type="ECO:0000259" key="13">
    <source>
        <dbReference type="Pfam" id="PF02910"/>
    </source>
</evidence>
<name>A0A0B3SS84_9RHOB</name>
<comment type="similarity">
    <text evidence="3 11">Belongs to the FAD-dependent oxidoreductase 2 family. NadB subfamily.</text>
</comment>
<dbReference type="InterPro" id="IPR037099">
    <property type="entry name" value="Fum_R/Succ_DH_flav-like_C_sf"/>
</dbReference>
<dbReference type="PANTHER" id="PTHR42716:SF2">
    <property type="entry name" value="L-ASPARTATE OXIDASE, CHLOROPLASTIC"/>
    <property type="match status" value="1"/>
</dbReference>
<dbReference type="PANTHER" id="PTHR42716">
    <property type="entry name" value="L-ASPARTATE OXIDASE"/>
    <property type="match status" value="1"/>
</dbReference>
<dbReference type="InterPro" id="IPR036188">
    <property type="entry name" value="FAD/NAD-bd_sf"/>
</dbReference>
<dbReference type="NCBIfam" id="TIGR00551">
    <property type="entry name" value="nadB"/>
    <property type="match status" value="1"/>
</dbReference>
<evidence type="ECO:0000313" key="14">
    <source>
        <dbReference type="EMBL" id="KHQ53339.1"/>
    </source>
</evidence>
<keyword evidence="8 11" id="KW-0560">Oxidoreductase</keyword>
<organism evidence="14 15">
    <name type="scientific">Mameliella alba</name>
    <dbReference type="NCBI Taxonomy" id="561184"/>
    <lineage>
        <taxon>Bacteria</taxon>
        <taxon>Pseudomonadati</taxon>
        <taxon>Pseudomonadota</taxon>
        <taxon>Alphaproteobacteria</taxon>
        <taxon>Rhodobacterales</taxon>
        <taxon>Roseobacteraceae</taxon>
        <taxon>Mameliella</taxon>
    </lineage>
</organism>
<comment type="function">
    <text evidence="11">Catalyzes the oxidation of L-aspartate to iminoaspartate.</text>
</comment>
<keyword evidence="15" id="KW-1185">Reference proteome</keyword>
<dbReference type="GO" id="GO:0005737">
    <property type="term" value="C:cytoplasm"/>
    <property type="evidence" value="ECO:0007669"/>
    <property type="project" value="UniProtKB-SubCell"/>
</dbReference>
<dbReference type="UniPathway" id="UPA00253">
    <property type="reaction ID" value="UER00326"/>
</dbReference>
<dbReference type="OrthoDB" id="9806724at2"/>
<dbReference type="SUPFAM" id="SSF56425">
    <property type="entry name" value="Succinate dehydrogenase/fumarate reductase flavoprotein, catalytic domain"/>
    <property type="match status" value="1"/>
</dbReference>
<dbReference type="InterPro" id="IPR005288">
    <property type="entry name" value="NadB"/>
</dbReference>
<keyword evidence="7 11" id="KW-0274">FAD</keyword>
<dbReference type="InterPro" id="IPR015939">
    <property type="entry name" value="Fum_Rdtase/Succ_DH_flav-like_C"/>
</dbReference>
<dbReference type="Gene3D" id="3.50.50.60">
    <property type="entry name" value="FAD/NAD(P)-binding domain"/>
    <property type="match status" value="1"/>
</dbReference>
<dbReference type="NCBIfam" id="NF005701">
    <property type="entry name" value="PRK07512.1"/>
    <property type="match status" value="1"/>
</dbReference>
<dbReference type="STRING" id="561184.SAMN05216376_12216"/>
<sequence>MIRLGQDGDRVTVVGGGIAGMICALELAPQPVVLITRAGLGQESSSQWAQGGIAACLGTDDTVALHLADTLAAGAGLCDPEVAETVLSGAPGAIAALEAHGVRFDRTPEGDFARGLEAAHSRKRILHVDGDGTGAGITRALAEAVRRCPSISVLTGAEVVRLVRRDGHMRGVLLNDGRLLSTSRVVMATGGLGGLYDASTNPVGNYGQGVMLAARAGAQLSDMEFVQFHPTALDAQGTPLGLVSEAVRGEGAVLINAEGTRFMADTPGAELAPRDVVARAIAAQTARGSRVFLDARPALGAGFAKRFPGIARLCQAAGIDPAQQPIPVRPAAHYHMGGIHTDTHARTSLPDLWAIGECAATGLHGANRLASNSLLEAVVMGQRAAQDIAGQPAAGPSGASLSPVSLPPVADTAAVRRTVSENLGLLRDDKSLRAALAALLPLAQGTGASADPAIIGLAIATFALLREESRGAHARTDYPDPLPGSTSCRMTLDDIMAVAEQQTTHPLPRSA</sequence>
<evidence type="ECO:0000256" key="4">
    <source>
        <dbReference type="ARBA" id="ARBA00012173"/>
    </source>
</evidence>
<reference evidence="14 15" key="1">
    <citation type="submission" date="2014-10" db="EMBL/GenBank/DDBJ databases">
        <title>Genome sequence of Ponticoccus sp. strain UMTAT08 isolated from clonal culture of toxic dinoflagellate Alexandrium tamiyavanichii.</title>
        <authorList>
            <person name="Gan H.Y."/>
            <person name="Muhd D.-D."/>
            <person name="Mohd Noor M.E."/>
            <person name="Yeong Y.S."/>
            <person name="Usup G."/>
        </authorList>
    </citation>
    <scope>NUCLEOTIDE SEQUENCE [LARGE SCALE GENOMIC DNA]</scope>
    <source>
        <strain evidence="14 15">UMTAT08</strain>
    </source>
</reference>
<dbReference type="Pfam" id="PF00890">
    <property type="entry name" value="FAD_binding_2"/>
    <property type="match status" value="1"/>
</dbReference>
<evidence type="ECO:0000256" key="1">
    <source>
        <dbReference type="ARBA" id="ARBA00001974"/>
    </source>
</evidence>
<evidence type="ECO:0000256" key="9">
    <source>
        <dbReference type="ARBA" id="ARBA00048305"/>
    </source>
</evidence>
<evidence type="ECO:0000256" key="2">
    <source>
        <dbReference type="ARBA" id="ARBA00004950"/>
    </source>
</evidence>
<comment type="caution">
    <text evidence="14">The sequence shown here is derived from an EMBL/GenBank/DDBJ whole genome shotgun (WGS) entry which is preliminary data.</text>
</comment>
<dbReference type="EMBL" id="JSUQ01000007">
    <property type="protein sequence ID" value="KHQ53339.1"/>
    <property type="molecule type" value="Genomic_DNA"/>
</dbReference>
<evidence type="ECO:0000259" key="12">
    <source>
        <dbReference type="Pfam" id="PF00890"/>
    </source>
</evidence>
<dbReference type="PRINTS" id="PR00368">
    <property type="entry name" value="FADPNR"/>
</dbReference>
<keyword evidence="5 11" id="KW-0285">Flavoprotein</keyword>
<feature type="domain" description="Fumarate reductase/succinate dehydrogenase flavoprotein-like C-terminal" evidence="13">
    <location>
        <begin position="455"/>
        <end position="480"/>
    </location>
</feature>
<dbReference type="GO" id="GO:0034628">
    <property type="term" value="P:'de novo' NAD+ biosynthetic process from L-aspartate"/>
    <property type="evidence" value="ECO:0007669"/>
    <property type="project" value="TreeGrafter"/>
</dbReference>
<gene>
    <name evidence="14" type="ORF">OA50_01868</name>
</gene>
<comment type="subcellular location">
    <subcellularLocation>
        <location evidence="11">Cytoplasm</location>
    </subcellularLocation>
</comment>
<dbReference type="Proteomes" id="UP000030960">
    <property type="component" value="Unassembled WGS sequence"/>
</dbReference>
<comment type="cofactor">
    <cofactor evidence="1 11">
        <name>FAD</name>
        <dbReference type="ChEBI" id="CHEBI:57692"/>
    </cofactor>
</comment>
<evidence type="ECO:0000256" key="8">
    <source>
        <dbReference type="ARBA" id="ARBA00023002"/>
    </source>
</evidence>
<comment type="pathway">
    <text evidence="2 11">Cofactor biosynthesis; NAD(+) biosynthesis; iminoaspartate from L-aspartate (oxidase route): step 1/1.</text>
</comment>
<evidence type="ECO:0000256" key="3">
    <source>
        <dbReference type="ARBA" id="ARBA00008562"/>
    </source>
</evidence>
<evidence type="ECO:0000256" key="5">
    <source>
        <dbReference type="ARBA" id="ARBA00022630"/>
    </source>
</evidence>
<evidence type="ECO:0000256" key="6">
    <source>
        <dbReference type="ARBA" id="ARBA00022642"/>
    </source>
</evidence>
<feature type="domain" description="FAD-dependent oxidoreductase 2 FAD-binding" evidence="12">
    <location>
        <begin position="11"/>
        <end position="374"/>
    </location>
</feature>
<dbReference type="Gene3D" id="1.20.58.100">
    <property type="entry name" value="Fumarate reductase/succinate dehydrogenase flavoprotein-like, C-terminal domain"/>
    <property type="match status" value="1"/>
</dbReference>
<evidence type="ECO:0000256" key="11">
    <source>
        <dbReference type="RuleBase" id="RU362049"/>
    </source>
</evidence>
<dbReference type="InterPro" id="IPR003953">
    <property type="entry name" value="FAD-dep_OxRdtase_2_FAD-bd"/>
</dbReference>
<dbReference type="Pfam" id="PF02910">
    <property type="entry name" value="Succ_DH_flav_C"/>
    <property type="match status" value="1"/>
</dbReference>
<dbReference type="EC" id="1.4.3.16" evidence="4 10"/>
<dbReference type="AlphaFoldDB" id="A0A0B3SS84"/>
<dbReference type="InterPro" id="IPR027477">
    <property type="entry name" value="Succ_DH/fumarate_Rdtase_cat_sf"/>
</dbReference>